<keyword evidence="2" id="KW-1185">Reference proteome</keyword>
<evidence type="ECO:0000313" key="2">
    <source>
        <dbReference type="Proteomes" id="UP000800092"/>
    </source>
</evidence>
<accession>A0A6A6HMT4</accession>
<name>A0A6A6HMT4_VIRVR</name>
<organism evidence="1 2">
    <name type="scientific">Viridothelium virens</name>
    <name type="common">Speckled blister lichen</name>
    <name type="synonym">Trypethelium virens</name>
    <dbReference type="NCBI Taxonomy" id="1048519"/>
    <lineage>
        <taxon>Eukaryota</taxon>
        <taxon>Fungi</taxon>
        <taxon>Dikarya</taxon>
        <taxon>Ascomycota</taxon>
        <taxon>Pezizomycotina</taxon>
        <taxon>Dothideomycetes</taxon>
        <taxon>Dothideomycetes incertae sedis</taxon>
        <taxon>Trypetheliales</taxon>
        <taxon>Trypetheliaceae</taxon>
        <taxon>Viridothelium</taxon>
    </lineage>
</organism>
<dbReference type="EMBL" id="ML991772">
    <property type="protein sequence ID" value="KAF2239454.1"/>
    <property type="molecule type" value="Genomic_DNA"/>
</dbReference>
<evidence type="ECO:0000313" key="1">
    <source>
        <dbReference type="EMBL" id="KAF2239454.1"/>
    </source>
</evidence>
<proteinExistence type="predicted"/>
<sequence length="73" mass="7958">MVWSFSLDLRLDAITTSAVGISSVGGSPPLPGWSIPRSKWEMKQGERCFGATQLSRRCVTFGWQLPSSKVNGT</sequence>
<reference evidence="1" key="1">
    <citation type="journal article" date="2020" name="Stud. Mycol.">
        <title>101 Dothideomycetes genomes: a test case for predicting lifestyles and emergence of pathogens.</title>
        <authorList>
            <person name="Haridas S."/>
            <person name="Albert R."/>
            <person name="Binder M."/>
            <person name="Bloem J."/>
            <person name="Labutti K."/>
            <person name="Salamov A."/>
            <person name="Andreopoulos B."/>
            <person name="Baker S."/>
            <person name="Barry K."/>
            <person name="Bills G."/>
            <person name="Bluhm B."/>
            <person name="Cannon C."/>
            <person name="Castanera R."/>
            <person name="Culley D."/>
            <person name="Daum C."/>
            <person name="Ezra D."/>
            <person name="Gonzalez J."/>
            <person name="Henrissat B."/>
            <person name="Kuo A."/>
            <person name="Liang C."/>
            <person name="Lipzen A."/>
            <person name="Lutzoni F."/>
            <person name="Magnuson J."/>
            <person name="Mondo S."/>
            <person name="Nolan M."/>
            <person name="Ohm R."/>
            <person name="Pangilinan J."/>
            <person name="Park H.-J."/>
            <person name="Ramirez L."/>
            <person name="Alfaro M."/>
            <person name="Sun H."/>
            <person name="Tritt A."/>
            <person name="Yoshinaga Y."/>
            <person name="Zwiers L.-H."/>
            <person name="Turgeon B."/>
            <person name="Goodwin S."/>
            <person name="Spatafora J."/>
            <person name="Crous P."/>
            <person name="Grigoriev I."/>
        </authorList>
    </citation>
    <scope>NUCLEOTIDE SEQUENCE</scope>
    <source>
        <strain evidence="1">Tuck. ex Michener</strain>
    </source>
</reference>
<protein>
    <submittedName>
        <fullName evidence="1">Uncharacterized protein</fullName>
    </submittedName>
</protein>
<gene>
    <name evidence="1" type="ORF">EV356DRAFT_99930</name>
</gene>
<dbReference type="AlphaFoldDB" id="A0A6A6HMT4"/>
<dbReference type="Proteomes" id="UP000800092">
    <property type="component" value="Unassembled WGS sequence"/>
</dbReference>